<dbReference type="GO" id="GO:0008821">
    <property type="term" value="F:crossover junction DNA endonuclease activity"/>
    <property type="evidence" value="ECO:0007669"/>
    <property type="project" value="UniProtKB-UniRule"/>
</dbReference>
<reference evidence="15" key="2">
    <citation type="submission" date="2021-01" db="EMBL/GenBank/DDBJ databases">
        <authorList>
            <person name="Hahn C.R."/>
            <person name="Youssef N.H."/>
            <person name="Elshahed M."/>
        </authorList>
    </citation>
    <scope>NUCLEOTIDE SEQUENCE</scope>
    <source>
        <strain evidence="15">Zod_Metabat.24</strain>
    </source>
</reference>
<dbReference type="EMBL" id="JAFGIX010000054">
    <property type="protein sequence ID" value="MBN1573644.1"/>
    <property type="molecule type" value="Genomic_DNA"/>
</dbReference>
<dbReference type="GO" id="GO:0048476">
    <property type="term" value="C:Holliday junction resolvase complex"/>
    <property type="evidence" value="ECO:0007669"/>
    <property type="project" value="UniProtKB-UniRule"/>
</dbReference>
<protein>
    <recommendedName>
        <fullName evidence="13 14">Crossover junction endodeoxyribonuclease RuvC</fullName>
        <ecNumber evidence="13 14">3.1.21.10</ecNumber>
    </recommendedName>
    <alternativeName>
        <fullName evidence="13">Holliday junction nuclease RuvC</fullName>
    </alternativeName>
    <alternativeName>
        <fullName evidence="13">Holliday junction resolvase RuvC</fullName>
    </alternativeName>
</protein>
<comment type="catalytic activity">
    <reaction evidence="12 13">
        <text>Endonucleolytic cleavage at a junction such as a reciprocal single-stranded crossover between two homologous DNA duplexes (Holliday junction).</text>
        <dbReference type="EC" id="3.1.21.10"/>
    </reaction>
</comment>
<comment type="function">
    <text evidence="13">The RuvA-RuvB-RuvC complex processes Holliday junction (HJ) DNA during genetic recombination and DNA repair. Endonuclease that resolves HJ intermediates. Cleaves cruciform DNA by making single-stranded nicks across the HJ at symmetrical positions within the homologous arms, yielding a 5'-phosphate and a 3'-hydroxyl group; requires a central core of homology in the junction. The consensus cleavage sequence is 5'-(A/T)TT(C/G)-3'. Cleavage occurs on the 3'-side of the TT dinucleotide at the point of strand exchange. HJ branch migration catalyzed by RuvA-RuvB allows RuvC to scan DNA until it finds its consensus sequence, where it cleaves and resolves the cruciform DNA.</text>
</comment>
<dbReference type="PANTHER" id="PTHR30194:SF3">
    <property type="entry name" value="CROSSOVER JUNCTION ENDODEOXYRIBONUCLEASE RUVC"/>
    <property type="match status" value="1"/>
</dbReference>
<evidence type="ECO:0000256" key="6">
    <source>
        <dbReference type="ARBA" id="ARBA00022763"/>
    </source>
</evidence>
<evidence type="ECO:0000256" key="8">
    <source>
        <dbReference type="ARBA" id="ARBA00022842"/>
    </source>
</evidence>
<feature type="active site" evidence="13">
    <location>
        <position position="141"/>
    </location>
</feature>
<keyword evidence="5 13" id="KW-0255">Endonuclease</keyword>
<feature type="active site" evidence="13">
    <location>
        <position position="69"/>
    </location>
</feature>
<reference evidence="15" key="1">
    <citation type="journal article" date="2021" name="Environ. Microbiol.">
        <title>Genomic characterization of three novel Desulfobacterota classes expand the metabolic and phylogenetic diversity of the phylum.</title>
        <authorList>
            <person name="Murphy C.L."/>
            <person name="Biggerstaff J."/>
            <person name="Eichhorn A."/>
            <person name="Ewing E."/>
            <person name="Shahan R."/>
            <person name="Soriano D."/>
            <person name="Stewart S."/>
            <person name="VanMol K."/>
            <person name="Walker R."/>
            <person name="Walters P."/>
            <person name="Elshahed M.S."/>
            <person name="Youssef N.H."/>
        </authorList>
    </citation>
    <scope>NUCLEOTIDE SEQUENCE</scope>
    <source>
        <strain evidence="15">Zod_Metabat.24</strain>
    </source>
</reference>
<evidence type="ECO:0000256" key="7">
    <source>
        <dbReference type="ARBA" id="ARBA00022801"/>
    </source>
</evidence>
<dbReference type="GO" id="GO:0000287">
    <property type="term" value="F:magnesium ion binding"/>
    <property type="evidence" value="ECO:0007669"/>
    <property type="project" value="UniProtKB-UniRule"/>
</dbReference>
<dbReference type="NCBIfam" id="TIGR00228">
    <property type="entry name" value="ruvC"/>
    <property type="match status" value="1"/>
</dbReference>
<dbReference type="AlphaFoldDB" id="A0A9D8KGB0"/>
<name>A0A9D8KGB0_9DELT</name>
<evidence type="ECO:0000256" key="3">
    <source>
        <dbReference type="ARBA" id="ARBA00022722"/>
    </source>
</evidence>
<keyword evidence="10 13" id="KW-0233">DNA recombination</keyword>
<dbReference type="GO" id="GO:0005737">
    <property type="term" value="C:cytoplasm"/>
    <property type="evidence" value="ECO:0007669"/>
    <property type="project" value="UniProtKB-SubCell"/>
</dbReference>
<dbReference type="SUPFAM" id="SSF53098">
    <property type="entry name" value="Ribonuclease H-like"/>
    <property type="match status" value="1"/>
</dbReference>
<evidence type="ECO:0000256" key="10">
    <source>
        <dbReference type="ARBA" id="ARBA00023172"/>
    </source>
</evidence>
<dbReference type="Pfam" id="PF02075">
    <property type="entry name" value="RuvC"/>
    <property type="match status" value="1"/>
</dbReference>
<dbReference type="GO" id="GO:0006310">
    <property type="term" value="P:DNA recombination"/>
    <property type="evidence" value="ECO:0007669"/>
    <property type="project" value="UniProtKB-UniRule"/>
</dbReference>
<evidence type="ECO:0000313" key="16">
    <source>
        <dbReference type="Proteomes" id="UP000809273"/>
    </source>
</evidence>
<keyword evidence="11 13" id="KW-0234">DNA repair</keyword>
<dbReference type="PRINTS" id="PR00696">
    <property type="entry name" value="RSOLVASERUVC"/>
</dbReference>
<dbReference type="FunFam" id="3.30.420.10:FF:000002">
    <property type="entry name" value="Crossover junction endodeoxyribonuclease RuvC"/>
    <property type="match status" value="1"/>
</dbReference>
<evidence type="ECO:0000256" key="5">
    <source>
        <dbReference type="ARBA" id="ARBA00022759"/>
    </source>
</evidence>
<feature type="binding site" evidence="13">
    <location>
        <position position="69"/>
    </location>
    <ligand>
        <name>Mg(2+)</name>
        <dbReference type="ChEBI" id="CHEBI:18420"/>
        <label>2</label>
    </ligand>
</feature>
<organism evidence="15 16">
    <name type="scientific">Candidatus Zymogenus saltonus</name>
    <dbReference type="NCBI Taxonomy" id="2844893"/>
    <lineage>
        <taxon>Bacteria</taxon>
        <taxon>Deltaproteobacteria</taxon>
        <taxon>Candidatus Zymogenia</taxon>
        <taxon>Candidatus Zymogeniales</taxon>
        <taxon>Candidatus Zymogenaceae</taxon>
        <taxon>Candidatus Zymogenus</taxon>
    </lineage>
</organism>
<comment type="caution">
    <text evidence="15">The sequence shown here is derived from an EMBL/GenBank/DDBJ whole genome shotgun (WGS) entry which is preliminary data.</text>
</comment>
<evidence type="ECO:0000256" key="2">
    <source>
        <dbReference type="ARBA" id="ARBA00022490"/>
    </source>
</evidence>
<feature type="active site" evidence="13">
    <location>
        <position position="10"/>
    </location>
</feature>
<keyword evidence="7 13" id="KW-0378">Hydrolase</keyword>
<evidence type="ECO:0000256" key="14">
    <source>
        <dbReference type="NCBIfam" id="TIGR00228"/>
    </source>
</evidence>
<evidence type="ECO:0000256" key="1">
    <source>
        <dbReference type="ARBA" id="ARBA00009518"/>
    </source>
</evidence>
<evidence type="ECO:0000313" key="15">
    <source>
        <dbReference type="EMBL" id="MBN1573644.1"/>
    </source>
</evidence>
<comment type="subunit">
    <text evidence="13">Homodimer which binds Holliday junction (HJ) DNA. The HJ becomes 2-fold symmetrical on binding to RuvC with unstacked arms; it has a different conformation from HJ DNA in complex with RuvA. In the full resolvosome a probable DNA-RuvA(4)-RuvB(12)-RuvC(2) complex forms which resolves the HJ.</text>
</comment>
<dbReference type="GO" id="GO:0003677">
    <property type="term" value="F:DNA binding"/>
    <property type="evidence" value="ECO:0007669"/>
    <property type="project" value="UniProtKB-KW"/>
</dbReference>
<feature type="binding site" evidence="13">
    <location>
        <position position="141"/>
    </location>
    <ligand>
        <name>Mg(2+)</name>
        <dbReference type="ChEBI" id="CHEBI:18420"/>
        <label>1</label>
    </ligand>
</feature>
<dbReference type="CDD" id="cd16962">
    <property type="entry name" value="RuvC"/>
    <property type="match status" value="1"/>
</dbReference>
<gene>
    <name evidence="13 15" type="primary">ruvC</name>
    <name evidence="15" type="ORF">JW984_10665</name>
</gene>
<dbReference type="PANTHER" id="PTHR30194">
    <property type="entry name" value="CROSSOVER JUNCTION ENDODEOXYRIBONUCLEASE RUVC"/>
    <property type="match status" value="1"/>
</dbReference>
<dbReference type="InterPro" id="IPR012337">
    <property type="entry name" value="RNaseH-like_sf"/>
</dbReference>
<evidence type="ECO:0000256" key="12">
    <source>
        <dbReference type="ARBA" id="ARBA00029354"/>
    </source>
</evidence>
<evidence type="ECO:0000256" key="4">
    <source>
        <dbReference type="ARBA" id="ARBA00022723"/>
    </source>
</evidence>
<dbReference type="InterPro" id="IPR036397">
    <property type="entry name" value="RNaseH_sf"/>
</dbReference>
<keyword evidence="6 13" id="KW-0227">DNA damage</keyword>
<evidence type="ECO:0000256" key="13">
    <source>
        <dbReference type="HAMAP-Rule" id="MF_00034"/>
    </source>
</evidence>
<dbReference type="GO" id="GO:0006281">
    <property type="term" value="P:DNA repair"/>
    <property type="evidence" value="ECO:0007669"/>
    <property type="project" value="UniProtKB-UniRule"/>
</dbReference>
<dbReference type="InterPro" id="IPR002176">
    <property type="entry name" value="X-over_junc_endoDNase_RuvC"/>
</dbReference>
<keyword evidence="9 13" id="KW-0238">DNA-binding</keyword>
<evidence type="ECO:0000256" key="9">
    <source>
        <dbReference type="ARBA" id="ARBA00023125"/>
    </source>
</evidence>
<dbReference type="EC" id="3.1.21.10" evidence="13 14"/>
<sequence>MFDSRVLGVDPGITVTGYGVITGGKSPTVVSAGEIKPASRLTMAEKLEAIFRETEEVIEKTSPDAVAVEGIFHAKNVKSVIRLGHARGVILLAAARANLVVYEYSPREVKAAATGYGAAEKAQVEKMIKRILNLPDDVGSHACDALAVALCHLHTFKVTSSKERA</sequence>
<comment type="similarity">
    <text evidence="1 13">Belongs to the RuvC family.</text>
</comment>
<comment type="cofactor">
    <cofactor evidence="13">
        <name>Mg(2+)</name>
        <dbReference type="ChEBI" id="CHEBI:18420"/>
    </cofactor>
    <text evidence="13">Binds 2 Mg(2+) ion per subunit.</text>
</comment>
<comment type="subcellular location">
    <subcellularLocation>
        <location evidence="13">Cytoplasm</location>
    </subcellularLocation>
</comment>
<dbReference type="Proteomes" id="UP000809273">
    <property type="component" value="Unassembled WGS sequence"/>
</dbReference>
<keyword evidence="3 13" id="KW-0540">Nuclease</keyword>
<dbReference type="HAMAP" id="MF_00034">
    <property type="entry name" value="RuvC"/>
    <property type="match status" value="1"/>
</dbReference>
<keyword evidence="8 13" id="KW-0460">Magnesium</keyword>
<accession>A0A9D8KGB0</accession>
<keyword evidence="4 13" id="KW-0479">Metal-binding</keyword>
<dbReference type="Gene3D" id="3.30.420.10">
    <property type="entry name" value="Ribonuclease H-like superfamily/Ribonuclease H"/>
    <property type="match status" value="1"/>
</dbReference>
<keyword evidence="2 13" id="KW-0963">Cytoplasm</keyword>
<feature type="binding site" evidence="13">
    <location>
        <position position="10"/>
    </location>
    <ligand>
        <name>Mg(2+)</name>
        <dbReference type="ChEBI" id="CHEBI:18420"/>
        <label>1</label>
    </ligand>
</feature>
<evidence type="ECO:0000256" key="11">
    <source>
        <dbReference type="ARBA" id="ARBA00023204"/>
    </source>
</evidence>
<proteinExistence type="inferred from homology"/>